<dbReference type="GO" id="GO:0017147">
    <property type="term" value="F:Wnt-protein binding"/>
    <property type="evidence" value="ECO:0007669"/>
    <property type="project" value="TreeGrafter"/>
</dbReference>
<dbReference type="InterPro" id="IPR006605">
    <property type="entry name" value="G2_nidogen/fibulin_G2F"/>
</dbReference>
<dbReference type="FunFam" id="2.10.25.10:FF:000038">
    <property type="entry name" value="Fibrillin 2"/>
    <property type="match status" value="1"/>
</dbReference>
<dbReference type="GO" id="GO:0005604">
    <property type="term" value="C:basement membrane"/>
    <property type="evidence" value="ECO:0007669"/>
    <property type="project" value="UniProtKB-SubCell"/>
</dbReference>
<feature type="domain" description="EGF-like" evidence="14">
    <location>
        <begin position="931"/>
        <end position="970"/>
    </location>
</feature>
<dbReference type="Pfam" id="PF07645">
    <property type="entry name" value="EGF_CA"/>
    <property type="match status" value="1"/>
</dbReference>
<gene>
    <name evidence="18" type="primary">LOC115874562</name>
</gene>
<feature type="domain" description="EGF-like" evidence="14">
    <location>
        <begin position="562"/>
        <end position="602"/>
    </location>
</feature>
<feature type="repeat" description="LDL-receptor class B" evidence="13">
    <location>
        <begin position="1109"/>
        <end position="1151"/>
    </location>
</feature>
<dbReference type="InterPro" id="IPR018097">
    <property type="entry name" value="EGF_Ca-bd_CS"/>
</dbReference>
<dbReference type="CDD" id="cd00054">
    <property type="entry name" value="EGF_CA"/>
    <property type="match status" value="2"/>
</dbReference>
<evidence type="ECO:0000256" key="7">
    <source>
        <dbReference type="ARBA" id="ARBA00022837"/>
    </source>
</evidence>
<evidence type="ECO:0000256" key="10">
    <source>
        <dbReference type="ARBA" id="ARBA00023157"/>
    </source>
</evidence>
<dbReference type="SMART" id="SM00181">
    <property type="entry name" value="EGF"/>
    <property type="match status" value="11"/>
</dbReference>
<dbReference type="PROSITE" id="PS01187">
    <property type="entry name" value="EGF_CA"/>
    <property type="match status" value="1"/>
</dbReference>
<evidence type="ECO:0000256" key="5">
    <source>
        <dbReference type="ARBA" id="ARBA00022729"/>
    </source>
</evidence>
<proteinExistence type="predicted"/>
<dbReference type="FunFam" id="2.120.10.30:FF:000241">
    <property type="entry name" value="Low-density lipoprotein receptor-related protein 6"/>
    <property type="match status" value="1"/>
</dbReference>
<dbReference type="GO" id="GO:0007160">
    <property type="term" value="P:cell-matrix adhesion"/>
    <property type="evidence" value="ECO:0007669"/>
    <property type="project" value="InterPro"/>
</dbReference>
<dbReference type="InterPro" id="IPR050778">
    <property type="entry name" value="Cueball_EGF_LRP_Nidogen"/>
</dbReference>
<feature type="repeat" description="LDL-receptor class B" evidence="13">
    <location>
        <begin position="1066"/>
        <end position="1108"/>
    </location>
</feature>
<evidence type="ECO:0000259" key="15">
    <source>
        <dbReference type="PROSITE" id="PS50993"/>
    </source>
</evidence>
<keyword evidence="5" id="KW-0732">Signal</keyword>
<evidence type="ECO:0000256" key="13">
    <source>
        <dbReference type="PROSITE-ProRule" id="PRU00461"/>
    </source>
</evidence>
<dbReference type="SUPFAM" id="SSF57184">
    <property type="entry name" value="Growth factor receptor domain"/>
    <property type="match status" value="1"/>
</dbReference>
<evidence type="ECO:0000256" key="4">
    <source>
        <dbReference type="ARBA" id="ARBA00022536"/>
    </source>
</evidence>
<evidence type="ECO:0000256" key="1">
    <source>
        <dbReference type="ARBA" id="ARBA00004302"/>
    </source>
</evidence>
<dbReference type="Proteomes" id="UP000504635">
    <property type="component" value="Unplaced"/>
</dbReference>
<dbReference type="InterPro" id="IPR049883">
    <property type="entry name" value="NOTCH1_EGF-like"/>
</dbReference>
<dbReference type="InterPro" id="IPR009030">
    <property type="entry name" value="Growth_fac_rcpt_cys_sf"/>
</dbReference>
<dbReference type="PROSITE" id="PS51220">
    <property type="entry name" value="NIDO"/>
    <property type="match status" value="1"/>
</dbReference>
<dbReference type="SMART" id="SM00539">
    <property type="entry name" value="NIDO"/>
    <property type="match status" value="1"/>
</dbReference>
<organism evidence="17 18">
    <name type="scientific">Sitophilus oryzae</name>
    <name type="common">Rice weevil</name>
    <name type="synonym">Curculio oryzae</name>
    <dbReference type="NCBI Taxonomy" id="7048"/>
    <lineage>
        <taxon>Eukaryota</taxon>
        <taxon>Metazoa</taxon>
        <taxon>Ecdysozoa</taxon>
        <taxon>Arthropoda</taxon>
        <taxon>Hexapoda</taxon>
        <taxon>Insecta</taxon>
        <taxon>Pterygota</taxon>
        <taxon>Neoptera</taxon>
        <taxon>Endopterygota</taxon>
        <taxon>Coleoptera</taxon>
        <taxon>Polyphaga</taxon>
        <taxon>Cucujiformia</taxon>
        <taxon>Curculionidae</taxon>
        <taxon>Dryophthorinae</taxon>
        <taxon>Sitophilus</taxon>
    </lineage>
</organism>
<evidence type="ECO:0000256" key="8">
    <source>
        <dbReference type="ARBA" id="ARBA00022869"/>
    </source>
</evidence>
<comment type="subcellular location">
    <subcellularLocation>
        <location evidence="1">Secreted</location>
        <location evidence="1">Extracellular space</location>
        <location evidence="1">Extracellular matrix</location>
        <location evidence="1">Basement membrane</location>
    </subcellularLocation>
</comment>
<evidence type="ECO:0000256" key="9">
    <source>
        <dbReference type="ARBA" id="ARBA00022889"/>
    </source>
</evidence>
<dbReference type="Gene3D" id="2.120.10.30">
    <property type="entry name" value="TolB, C-terminal domain"/>
    <property type="match status" value="1"/>
</dbReference>
<dbReference type="Pfam" id="PF06119">
    <property type="entry name" value="NIDO"/>
    <property type="match status" value="1"/>
</dbReference>
<dbReference type="GO" id="GO:0005886">
    <property type="term" value="C:plasma membrane"/>
    <property type="evidence" value="ECO:0007669"/>
    <property type="project" value="TreeGrafter"/>
</dbReference>
<dbReference type="GO" id="GO:0042813">
    <property type="term" value="F:Wnt receptor activity"/>
    <property type="evidence" value="ECO:0007669"/>
    <property type="project" value="TreeGrafter"/>
</dbReference>
<dbReference type="FunCoup" id="A0A6J2X3N0">
    <property type="interactions" value="38"/>
</dbReference>
<keyword evidence="11" id="KW-0325">Glycoprotein</keyword>
<dbReference type="PROSITE" id="PS50993">
    <property type="entry name" value="NIDOGEN_G2"/>
    <property type="match status" value="1"/>
</dbReference>
<feature type="domain" description="EGF-like" evidence="14">
    <location>
        <begin position="257"/>
        <end position="297"/>
    </location>
</feature>
<keyword evidence="2" id="KW-0964">Secreted</keyword>
<feature type="domain" description="EGF-like" evidence="14">
    <location>
        <begin position="761"/>
        <end position="802"/>
    </location>
</feature>
<dbReference type="InterPro" id="IPR000742">
    <property type="entry name" value="EGF"/>
</dbReference>
<evidence type="ECO:0000256" key="6">
    <source>
        <dbReference type="ARBA" id="ARBA00022737"/>
    </source>
</evidence>
<feature type="disulfide bond" evidence="12">
    <location>
        <begin position="771"/>
        <end position="788"/>
    </location>
</feature>
<keyword evidence="7" id="KW-0106">Calcium</keyword>
<dbReference type="RefSeq" id="XP_030745605.1">
    <property type="nucleotide sequence ID" value="XM_030889745.1"/>
</dbReference>
<dbReference type="PROSITE" id="PS50026">
    <property type="entry name" value="EGF_3"/>
    <property type="match status" value="9"/>
</dbReference>
<dbReference type="Gene3D" id="2.40.155.10">
    <property type="entry name" value="Green fluorescent protein"/>
    <property type="match status" value="1"/>
</dbReference>
<dbReference type="Gene3D" id="2.10.25.10">
    <property type="entry name" value="Laminin"/>
    <property type="match status" value="8"/>
</dbReference>
<dbReference type="Pfam" id="PF07474">
    <property type="entry name" value="G2F"/>
    <property type="match status" value="1"/>
</dbReference>
<evidence type="ECO:0000256" key="12">
    <source>
        <dbReference type="PROSITE-ProRule" id="PRU00076"/>
    </source>
</evidence>
<dbReference type="InterPro" id="IPR009017">
    <property type="entry name" value="GFP"/>
</dbReference>
<feature type="domain" description="NIDO" evidence="16">
    <location>
        <begin position="93"/>
        <end position="243"/>
    </location>
</feature>
<protein>
    <submittedName>
        <fullName evidence="18">Nidogen-1 isoform X1</fullName>
    </submittedName>
</protein>
<reference evidence="18" key="1">
    <citation type="submission" date="2025-08" db="UniProtKB">
        <authorList>
            <consortium name="RefSeq"/>
        </authorList>
    </citation>
    <scope>IDENTIFICATION</scope>
    <source>
        <tissue evidence="18">Gonads</tissue>
    </source>
</reference>
<dbReference type="GeneID" id="115874562"/>
<evidence type="ECO:0000259" key="14">
    <source>
        <dbReference type="PROSITE" id="PS50026"/>
    </source>
</evidence>
<dbReference type="KEGG" id="soy:115874562"/>
<dbReference type="GO" id="GO:0060070">
    <property type="term" value="P:canonical Wnt signaling pathway"/>
    <property type="evidence" value="ECO:0007669"/>
    <property type="project" value="TreeGrafter"/>
</dbReference>
<sequence>MYIKFWYFLYLIHAVCYGIPVRLLYDTEVQGVRYLLKENDVSSDEIRLQVPVVYYGATYDSIFVNSNGFLSFQTEIPHFINIEFPLDYPIIAPFYTNVDITRAGIISFYETHDPSLLQRATENIHESFLQSANFQARSIFVVTWKDVGYYNQGFDKLNTYQAVIATNGTETYVEFLYPENGIQWIQGTGDESGLPDARAQVGFLSADGDMHLLPGSGTEQVKNLERWSNIGLAGQFIYRVDGKKIQEPDAFPEDYKTQETCAKALTPCHSHANCIDYEEGFCCECQDGYFGNGKNCVENNKPLRVSGKVNGKLNGEKLENLDLQSYVVTVDGRAYTAISKIPESIGADIQILQILGGVIGYLFAKPIRGAVNGFQITGGLLNHTSNIRFLNSSHEVYINQKFLGLDVFDQVKVEIDIQGDIPTLNAQQSVIIDEYSEQYTHTADGVLQMSSERSYLLDGQIHVFRVEQTLKFDYCPFQKNNVGESWTLKVAKNFISYEEREQIIRFGLSNKITPIGEYDPCEEGRSRCGPDSSCVVDGTSFDCVCNPGYQKLYSGDVQACVDVNECQTGVHDCDYNSQCLNSIGNYECICNPSFEKSGRLCVPARSCRNVTCAENSECFESDEIAVCKCIPGFTGDGYSCTPTRKETCDVYNNCSPLGVCSIDLGTNEYSCSCLAGYQGDGYTCVPSQPDYVSTTTVAGTTESEPHVVLLNDFESPEPQCFNESLCFCSIGYTYNNLNKTCYYSSVTKNGNKFETKGPTNIEFDCTVLPNCDYNAACSFKPELQGYTCTCNDGYEGDGYHCQQSRDSCLFLDNCDIHATCSYDKNVGKSRCICAQQYSGDGYNCTLVAACSSNQDCAHTEECAYHNGNYECLCKEGYVRDSQYICVPNIDSCGGGICVENSECLYDDNVETFYCHCKSGYHGDGISECKVKPIGCDTLNNCGYHATCQYEESAFTYVCKCNPGFFGDGFNCYVERNCNVDPTMCDKNAQCYSDAERNFFCQCNSGFVGSGEVCKEIVKNERNFLLVNQGMATLKIPLEPTKQNPGKPIQIKPYQTAVGLDIDCLEGRVYWSDISGRAIRSSLYNGSDKVDFINSGIGSPEGLAVDYVSRNIYWTDSMSDTIEVANLDSRRRRKLFSTALVNPRGIAVHPQRGKIFWSDWDRQHPKIEWANADGSDRRIFIEVESKSLPNSLVIDFDTESLCYADAGTKKIECVQIDSRQRVTVAVNCSYPFGIAIVDNQVYWSDWISKKIERAEKYSSNRLPPLNIPVGGSGNKIFGLVAVPNHCRNLANVCQYSKCPDEHICLPDGKGSKSCVCARSIDSKEEPQCSI</sequence>
<feature type="disulfide bond" evidence="12">
    <location>
        <begin position="654"/>
        <end position="671"/>
    </location>
</feature>
<keyword evidence="10 12" id="KW-1015">Disulfide bond</keyword>
<accession>A0A6J2X3N0</accession>
<evidence type="ECO:0000256" key="3">
    <source>
        <dbReference type="ARBA" id="ARBA00022530"/>
    </source>
</evidence>
<evidence type="ECO:0000256" key="2">
    <source>
        <dbReference type="ARBA" id="ARBA00022525"/>
    </source>
</evidence>
<feature type="domain" description="EGF-like" evidence="14">
    <location>
        <begin position="804"/>
        <end position="845"/>
    </location>
</feature>
<feature type="disulfide bond" evidence="12">
    <location>
        <begin position="941"/>
        <end position="958"/>
    </location>
</feature>
<dbReference type="SUPFAM" id="SSF63825">
    <property type="entry name" value="YWTD domain"/>
    <property type="match status" value="1"/>
</dbReference>
<dbReference type="SMART" id="SM00135">
    <property type="entry name" value="LY"/>
    <property type="match status" value="5"/>
</dbReference>
<dbReference type="PANTHER" id="PTHR46513:SF13">
    <property type="entry name" value="EGF-LIKE DOMAIN-CONTAINING PROTEIN"/>
    <property type="match status" value="1"/>
</dbReference>
<evidence type="ECO:0000256" key="11">
    <source>
        <dbReference type="ARBA" id="ARBA00023180"/>
    </source>
</evidence>
<feature type="disulfide bond" evidence="12">
    <location>
        <begin position="897"/>
        <end position="914"/>
    </location>
</feature>
<comment type="caution">
    <text evidence="12">Lacks conserved residue(s) required for the propagation of feature annotation.</text>
</comment>
<keyword evidence="3" id="KW-0272">Extracellular matrix</keyword>
<feature type="disulfide bond" evidence="12">
    <location>
        <begin position="814"/>
        <end position="831"/>
    </location>
</feature>
<dbReference type="GO" id="GO:0005509">
    <property type="term" value="F:calcium ion binding"/>
    <property type="evidence" value="ECO:0007669"/>
    <property type="project" value="InterPro"/>
</dbReference>
<dbReference type="InterPro" id="IPR011042">
    <property type="entry name" value="6-blade_b-propeller_TolB-like"/>
</dbReference>
<feature type="domain" description="Nidogen G2 beta-barrel" evidence="15">
    <location>
        <begin position="301"/>
        <end position="522"/>
    </location>
</feature>
<feature type="repeat" description="LDL-receptor class B" evidence="13">
    <location>
        <begin position="1152"/>
        <end position="1197"/>
    </location>
</feature>
<dbReference type="InterPro" id="IPR003886">
    <property type="entry name" value="NIDO_dom"/>
</dbReference>
<evidence type="ECO:0000259" key="16">
    <source>
        <dbReference type="PROSITE" id="PS51220"/>
    </source>
</evidence>
<dbReference type="InterPro" id="IPR000033">
    <property type="entry name" value="LDLR_classB_rpt"/>
</dbReference>
<keyword evidence="8" id="KW-0084">Basement membrane</keyword>
<name>A0A6J2X3N0_SITOR</name>
<keyword evidence="4 12" id="KW-0245">EGF-like domain</keyword>
<dbReference type="OrthoDB" id="6375837at2759"/>
<evidence type="ECO:0000313" key="17">
    <source>
        <dbReference type="Proteomes" id="UP000504635"/>
    </source>
</evidence>
<feature type="domain" description="EGF-like" evidence="14">
    <location>
        <begin position="644"/>
        <end position="685"/>
    </location>
</feature>
<dbReference type="InterPro" id="IPR000152">
    <property type="entry name" value="EGF-type_Asp/Asn_hydroxyl_site"/>
</dbReference>
<dbReference type="PROSITE" id="PS00010">
    <property type="entry name" value="ASX_HYDROXYL"/>
    <property type="match status" value="2"/>
</dbReference>
<dbReference type="SMART" id="SM00179">
    <property type="entry name" value="EGF_CA"/>
    <property type="match status" value="5"/>
</dbReference>
<dbReference type="PROSITE" id="PS51120">
    <property type="entry name" value="LDLRB"/>
    <property type="match status" value="3"/>
</dbReference>
<feature type="domain" description="EGF-like" evidence="14">
    <location>
        <begin position="517"/>
        <end position="555"/>
    </location>
</feature>
<dbReference type="InParanoid" id="A0A6J2X3N0"/>
<feature type="domain" description="EGF-like" evidence="14">
    <location>
        <begin position="888"/>
        <end position="929"/>
    </location>
</feature>
<dbReference type="Pfam" id="PF00058">
    <property type="entry name" value="Ldl_recept_b"/>
    <property type="match status" value="3"/>
</dbReference>
<dbReference type="SMART" id="SM00682">
    <property type="entry name" value="G2F"/>
    <property type="match status" value="1"/>
</dbReference>
<keyword evidence="17" id="KW-1185">Reference proteome</keyword>
<dbReference type="PANTHER" id="PTHR46513">
    <property type="entry name" value="VITELLOGENIN RECEPTOR-LIKE PROTEIN-RELATED-RELATED"/>
    <property type="match status" value="1"/>
</dbReference>
<keyword evidence="6" id="KW-0677">Repeat</keyword>
<dbReference type="PROSITE" id="PS01186">
    <property type="entry name" value="EGF_2"/>
    <property type="match status" value="6"/>
</dbReference>
<keyword evidence="9" id="KW-0130">Cell adhesion</keyword>
<dbReference type="InterPro" id="IPR001881">
    <property type="entry name" value="EGF-like_Ca-bd_dom"/>
</dbReference>
<evidence type="ECO:0000313" key="18">
    <source>
        <dbReference type="RefSeq" id="XP_030745605.1"/>
    </source>
</evidence>
<feature type="domain" description="EGF-like" evidence="14">
    <location>
        <begin position="973"/>
        <end position="1014"/>
    </location>
</feature>
<dbReference type="SUPFAM" id="SSF54511">
    <property type="entry name" value="GFP-like"/>
    <property type="match status" value="1"/>
</dbReference>